<name>A0ABR2NP62_9ROSI</name>
<evidence type="ECO:0000256" key="1">
    <source>
        <dbReference type="SAM" id="SignalP"/>
    </source>
</evidence>
<dbReference type="PANTHER" id="PTHR31704">
    <property type="entry name" value="MYB/SANT-LIKE DNA-BINDING DOMAIN PROTEIN-RELATED"/>
    <property type="match status" value="1"/>
</dbReference>
<organism evidence="2 3">
    <name type="scientific">Hibiscus sabdariffa</name>
    <name type="common">roselle</name>
    <dbReference type="NCBI Taxonomy" id="183260"/>
    <lineage>
        <taxon>Eukaryota</taxon>
        <taxon>Viridiplantae</taxon>
        <taxon>Streptophyta</taxon>
        <taxon>Embryophyta</taxon>
        <taxon>Tracheophyta</taxon>
        <taxon>Spermatophyta</taxon>
        <taxon>Magnoliopsida</taxon>
        <taxon>eudicotyledons</taxon>
        <taxon>Gunneridae</taxon>
        <taxon>Pentapetalae</taxon>
        <taxon>rosids</taxon>
        <taxon>malvids</taxon>
        <taxon>Malvales</taxon>
        <taxon>Malvaceae</taxon>
        <taxon>Malvoideae</taxon>
        <taxon>Hibiscus</taxon>
    </lineage>
</organism>
<accession>A0ABR2NP62</accession>
<keyword evidence="1" id="KW-0732">Signal</keyword>
<keyword evidence="3" id="KW-1185">Reference proteome</keyword>
<protein>
    <submittedName>
        <fullName evidence="2">Uncharacterized protein</fullName>
    </submittedName>
</protein>
<reference evidence="2 3" key="1">
    <citation type="journal article" date="2024" name="G3 (Bethesda)">
        <title>Genome assembly of Hibiscus sabdariffa L. provides insights into metabolisms of medicinal natural products.</title>
        <authorList>
            <person name="Kim T."/>
        </authorList>
    </citation>
    <scope>NUCLEOTIDE SEQUENCE [LARGE SCALE GENOMIC DNA]</scope>
    <source>
        <strain evidence="2">TK-2024</strain>
        <tissue evidence="2">Old leaves</tissue>
    </source>
</reference>
<feature type="signal peptide" evidence="1">
    <location>
        <begin position="1"/>
        <end position="19"/>
    </location>
</feature>
<feature type="chain" id="PRO_5047403974" evidence="1">
    <location>
        <begin position="20"/>
        <end position="236"/>
    </location>
</feature>
<sequence>MFGSVATAILCYCDCVVVAEWFCNHCIAALSSSLVFAAVAASDHECSETLSSLADERTIDASEERWVSRLKVVPEAQRFKLAGIDPELEVKLGEMFKGIVATGDKAWAPSSGTLPTDFIEHVYNEAHEEVEEENAIDDVSMLRQVGCDKNNESLGIQIEPTQHVQEKRKSTKTTHFNASDNMSNATSILTPAMAPFDIPEAGKILGEMSEEIPEESDIYYFALELIANKDKRTMFL</sequence>
<evidence type="ECO:0000313" key="3">
    <source>
        <dbReference type="Proteomes" id="UP001396334"/>
    </source>
</evidence>
<dbReference type="PANTHER" id="PTHR31704:SF37">
    <property type="entry name" value="HEAT SHOCK PROTEIN"/>
    <property type="match status" value="1"/>
</dbReference>
<dbReference type="Proteomes" id="UP001396334">
    <property type="component" value="Unassembled WGS sequence"/>
</dbReference>
<comment type="caution">
    <text evidence="2">The sequence shown here is derived from an EMBL/GenBank/DDBJ whole genome shotgun (WGS) entry which is preliminary data.</text>
</comment>
<evidence type="ECO:0000313" key="2">
    <source>
        <dbReference type="EMBL" id="KAK8977967.1"/>
    </source>
</evidence>
<dbReference type="EMBL" id="JBBPBN010000115">
    <property type="protein sequence ID" value="KAK8977967.1"/>
    <property type="molecule type" value="Genomic_DNA"/>
</dbReference>
<gene>
    <name evidence="2" type="ORF">V6N11_059595</name>
</gene>
<proteinExistence type="predicted"/>